<dbReference type="Gene3D" id="3.20.20.190">
    <property type="entry name" value="Phosphatidylinositol (PI) phosphodiesterase"/>
    <property type="match status" value="1"/>
</dbReference>
<dbReference type="EMBL" id="GL382219">
    <property type="protein sequence ID" value="EGT44001.1"/>
    <property type="molecule type" value="Genomic_DNA"/>
</dbReference>
<dbReference type="InterPro" id="IPR011993">
    <property type="entry name" value="PH-like_dom_sf"/>
</dbReference>
<dbReference type="FunFam" id="3.20.20.190:FF:000064">
    <property type="entry name" value="Phosphoinositide phospholipase C"/>
    <property type="match status" value="1"/>
</dbReference>
<name>G0PNR5_CAEBE</name>
<dbReference type="PROSITE" id="PS50008">
    <property type="entry name" value="PIPLC_Y_DOMAIN"/>
    <property type="match status" value="1"/>
</dbReference>
<dbReference type="SUPFAM" id="SSF50729">
    <property type="entry name" value="PH domain-like"/>
    <property type="match status" value="1"/>
</dbReference>
<dbReference type="GO" id="GO:0005886">
    <property type="term" value="C:plasma membrane"/>
    <property type="evidence" value="ECO:0007669"/>
    <property type="project" value="TreeGrafter"/>
</dbReference>
<evidence type="ECO:0000259" key="11">
    <source>
        <dbReference type="PROSITE" id="PS50004"/>
    </source>
</evidence>
<dbReference type="InterPro" id="IPR001711">
    <property type="entry name" value="PLipase_C_Pinositol-sp_Y"/>
</dbReference>
<dbReference type="FunFam" id="1.10.238.10:FF:000005">
    <property type="entry name" value="Phosphoinositide phospholipase C"/>
    <property type="match status" value="1"/>
</dbReference>
<dbReference type="PROSITE" id="PS50004">
    <property type="entry name" value="C2"/>
    <property type="match status" value="1"/>
</dbReference>
<dbReference type="STRING" id="135651.G0PNR5"/>
<dbReference type="Gene3D" id="2.30.29.30">
    <property type="entry name" value="Pleckstrin-homology domain (PH domain)/Phosphotyrosine-binding domain (PTB)"/>
    <property type="match status" value="1"/>
</dbReference>
<feature type="domain" description="PI-PLC Y-box" evidence="12">
    <location>
        <begin position="558"/>
        <end position="643"/>
    </location>
</feature>
<evidence type="ECO:0000256" key="8">
    <source>
        <dbReference type="ARBA" id="ARBA00023674"/>
    </source>
</evidence>
<dbReference type="Pfam" id="PF00168">
    <property type="entry name" value="C2"/>
    <property type="match status" value="1"/>
</dbReference>
<dbReference type="FunCoup" id="G0PNR5">
    <property type="interactions" value="517"/>
</dbReference>
<dbReference type="InterPro" id="IPR002048">
    <property type="entry name" value="EF_hand_dom"/>
</dbReference>
<dbReference type="SMART" id="SM00148">
    <property type="entry name" value="PLCXc"/>
    <property type="match status" value="1"/>
</dbReference>
<evidence type="ECO:0000256" key="2">
    <source>
        <dbReference type="ARBA" id="ARBA00012368"/>
    </source>
</evidence>
<dbReference type="Gene3D" id="1.10.238.10">
    <property type="entry name" value="EF-hand"/>
    <property type="match status" value="2"/>
</dbReference>
<evidence type="ECO:0000256" key="7">
    <source>
        <dbReference type="ARBA" id="ARBA00023224"/>
    </source>
</evidence>
<organism evidence="15">
    <name type="scientific">Caenorhabditis brenneri</name>
    <name type="common">Nematode worm</name>
    <dbReference type="NCBI Taxonomy" id="135651"/>
    <lineage>
        <taxon>Eukaryota</taxon>
        <taxon>Metazoa</taxon>
        <taxon>Ecdysozoa</taxon>
        <taxon>Nematoda</taxon>
        <taxon>Chromadorea</taxon>
        <taxon>Rhabditida</taxon>
        <taxon>Rhabditina</taxon>
        <taxon>Rhabditomorpha</taxon>
        <taxon>Rhabditoidea</taxon>
        <taxon>Rhabditidae</taxon>
        <taxon>Peloderinae</taxon>
        <taxon>Caenorhabditis</taxon>
    </lineage>
</organism>
<dbReference type="InterPro" id="IPR011992">
    <property type="entry name" value="EF-hand-dom_pair"/>
</dbReference>
<comment type="subcellular location">
    <subcellularLocation>
        <location evidence="1">Cytoplasm</location>
    </subcellularLocation>
</comment>
<dbReference type="PROSITE" id="PS50007">
    <property type="entry name" value="PIPLC_X_DOMAIN"/>
    <property type="match status" value="1"/>
</dbReference>
<dbReference type="InterPro" id="IPR017946">
    <property type="entry name" value="PLC-like_Pdiesterase_TIM-brl"/>
</dbReference>
<keyword evidence="5 9" id="KW-0442">Lipid degradation</keyword>
<keyword evidence="6 9" id="KW-0443">Lipid metabolism</keyword>
<feature type="non-terminal residue" evidence="14">
    <location>
        <position position="1"/>
    </location>
</feature>
<dbReference type="InterPro" id="IPR000008">
    <property type="entry name" value="C2_dom"/>
</dbReference>
<dbReference type="SMART" id="SM00149">
    <property type="entry name" value="PLCYc"/>
    <property type="match status" value="1"/>
</dbReference>
<evidence type="ECO:0000259" key="13">
    <source>
        <dbReference type="PROSITE" id="PS50222"/>
    </source>
</evidence>
<dbReference type="Proteomes" id="UP000008068">
    <property type="component" value="Unassembled WGS sequence"/>
</dbReference>
<dbReference type="eggNOG" id="KOG0169">
    <property type="taxonomic scope" value="Eukaryota"/>
</dbReference>
<dbReference type="AlphaFoldDB" id="G0PNR5"/>
<dbReference type="HOGENOM" id="CLU_002738_0_2_1"/>
<keyword evidence="9" id="KW-0378">Hydrolase</keyword>
<evidence type="ECO:0000313" key="14">
    <source>
        <dbReference type="EMBL" id="EGT44001.1"/>
    </source>
</evidence>
<dbReference type="Pfam" id="PF00387">
    <property type="entry name" value="PI-PLC-Y"/>
    <property type="match status" value="1"/>
</dbReference>
<dbReference type="GO" id="GO:0005509">
    <property type="term" value="F:calcium ion binding"/>
    <property type="evidence" value="ECO:0007669"/>
    <property type="project" value="InterPro"/>
</dbReference>
<dbReference type="InParanoid" id="G0PNR5"/>
<evidence type="ECO:0000256" key="6">
    <source>
        <dbReference type="ARBA" id="ARBA00023098"/>
    </source>
</evidence>
<dbReference type="CDD" id="cd00275">
    <property type="entry name" value="C2_PLC_like"/>
    <property type="match status" value="1"/>
</dbReference>
<dbReference type="SUPFAM" id="SSF47473">
    <property type="entry name" value="EF-hand"/>
    <property type="match status" value="1"/>
</dbReference>
<evidence type="ECO:0000259" key="12">
    <source>
        <dbReference type="PROSITE" id="PS50008"/>
    </source>
</evidence>
<evidence type="ECO:0000256" key="3">
    <source>
        <dbReference type="ARBA" id="ARBA00022490"/>
    </source>
</evidence>
<dbReference type="Gene3D" id="2.60.40.150">
    <property type="entry name" value="C2 domain"/>
    <property type="match status" value="1"/>
</dbReference>
<evidence type="ECO:0000256" key="10">
    <source>
        <dbReference type="SAM" id="MobiDB-lite"/>
    </source>
</evidence>
<dbReference type="PANTHER" id="PTHR10336">
    <property type="entry name" value="PHOSPHOINOSITIDE-SPECIFIC PHOSPHOLIPASE C FAMILY PROTEIN"/>
    <property type="match status" value="1"/>
</dbReference>
<keyword evidence="4" id="KW-0106">Calcium</keyword>
<dbReference type="GO" id="GO:0016042">
    <property type="term" value="P:lipid catabolic process"/>
    <property type="evidence" value="ECO:0007669"/>
    <property type="project" value="UniProtKB-KW"/>
</dbReference>
<dbReference type="InterPro" id="IPR000909">
    <property type="entry name" value="PLipase_C_PInositol-sp_X_dom"/>
</dbReference>
<keyword evidence="3" id="KW-0963">Cytoplasm</keyword>
<dbReference type="Pfam" id="PF00388">
    <property type="entry name" value="PI-PLC-X"/>
    <property type="match status" value="1"/>
</dbReference>
<dbReference type="GO" id="GO:0004435">
    <property type="term" value="F:phosphatidylinositol-4,5-bisphosphate phospholipase C activity"/>
    <property type="evidence" value="ECO:0007669"/>
    <property type="project" value="UniProtKB-EC"/>
</dbReference>
<dbReference type="PRINTS" id="PR00390">
    <property type="entry name" value="PHPHLIPASEC"/>
</dbReference>
<evidence type="ECO:0000256" key="1">
    <source>
        <dbReference type="ARBA" id="ARBA00004496"/>
    </source>
</evidence>
<dbReference type="Pfam" id="PF14788">
    <property type="entry name" value="EF-hand_10"/>
    <property type="match status" value="1"/>
</dbReference>
<reference evidence="15" key="1">
    <citation type="submission" date="2011-07" db="EMBL/GenBank/DDBJ databases">
        <authorList>
            <consortium name="Caenorhabditis brenneri Sequencing and Analysis Consortium"/>
            <person name="Wilson R.K."/>
        </authorList>
    </citation>
    <scope>NUCLEOTIDE SEQUENCE [LARGE SCALE GENOMIC DNA]</scope>
    <source>
        <strain evidence="15">PB2801</strain>
    </source>
</reference>
<dbReference type="EC" id="3.1.4.11" evidence="2 9"/>
<evidence type="ECO:0000256" key="4">
    <source>
        <dbReference type="ARBA" id="ARBA00022837"/>
    </source>
</evidence>
<feature type="compositionally biased region" description="Acidic residues" evidence="10">
    <location>
        <begin position="502"/>
        <end position="511"/>
    </location>
</feature>
<accession>G0PNR5</accession>
<dbReference type="GO" id="GO:0035556">
    <property type="term" value="P:intracellular signal transduction"/>
    <property type="evidence" value="ECO:0007669"/>
    <property type="project" value="InterPro"/>
</dbReference>
<dbReference type="SMART" id="SM00239">
    <property type="entry name" value="C2"/>
    <property type="match status" value="1"/>
</dbReference>
<feature type="domain" description="C2" evidence="11">
    <location>
        <begin position="639"/>
        <end position="764"/>
    </location>
</feature>
<evidence type="ECO:0000256" key="5">
    <source>
        <dbReference type="ARBA" id="ARBA00022963"/>
    </source>
</evidence>
<dbReference type="SUPFAM" id="SSF49562">
    <property type="entry name" value="C2 domain (Calcium/lipid-binding domain, CaLB)"/>
    <property type="match status" value="1"/>
</dbReference>
<dbReference type="SUPFAM" id="SSF51695">
    <property type="entry name" value="PLC-like phosphodiesterases"/>
    <property type="match status" value="1"/>
</dbReference>
<dbReference type="InterPro" id="IPR039504">
    <property type="entry name" value="PLC-delta3_EF-hand"/>
</dbReference>
<feature type="region of interest" description="Disordered" evidence="10">
    <location>
        <begin position="502"/>
        <end position="522"/>
    </location>
</feature>
<dbReference type="InterPro" id="IPR035892">
    <property type="entry name" value="C2_domain_sf"/>
</dbReference>
<keyword evidence="15" id="KW-1185">Reference proteome</keyword>
<dbReference type="CDD" id="cd08558">
    <property type="entry name" value="PI-PLCc_eukaryota"/>
    <property type="match status" value="1"/>
</dbReference>
<dbReference type="InterPro" id="IPR001192">
    <property type="entry name" value="PI-PLC_fam"/>
</dbReference>
<gene>
    <name evidence="14" type="ORF">CAEBREN_30590</name>
</gene>
<evidence type="ECO:0000256" key="9">
    <source>
        <dbReference type="RuleBase" id="RU361133"/>
    </source>
</evidence>
<dbReference type="CDD" id="cd16202">
    <property type="entry name" value="EFh_PI-PLCdelta"/>
    <property type="match status" value="1"/>
</dbReference>
<dbReference type="PANTHER" id="PTHR10336:SF209">
    <property type="entry name" value="PHOSPHOINOSITIDE PHOSPHOLIPASE C"/>
    <property type="match status" value="1"/>
</dbReference>
<sequence length="786" mass="90351">KNVSPEEQAAAQAADEEKTKEELQWAEKGSLLCRIKNQKVKEMSLVTIKSKQFLNYYSSYWFNFVPNALKSVALSELLEVRSGYQTDNLQRAAKKYEFQELAPESRCFSVIFSHAKFLHKSVDFCADSREVGHFFFRRYHLSTKCSMILRDWLLFLRFLPLIPISFQTRDKWVSVLNHLISVAKHQRVVFNETAWLIDKFQQADTNKNGLLTFDEVWNLLKRMNLQISERYAKAIFRESELENSRDNKLNEKEFLNFFERLTDRPDLRFVMTQASSDNVETLTVADLQRFLTEEQGFEKVDLKKAEQILDTFEQTVQDKQKEKLMGLMGMRRLMQSRWGNVFKPGHESIFQDMDQTLSHYFVNSSHNTYLTGLQVKGEATVEGYISALRKGARLLELDLFDGEHGEPVITHKRTFIESITLRNSLEAIKRTAFETSPYPVILTLENHVGFVQQAVMADLFKEILGDSLYIPPKDSHRHPLPSPNKLKRKFLLRGKKIILEEEIEEPDEDDSPTDKDKHHVHPHPVAPELSVLIALPSVKLSHNIYQDVNKHPFDGSPSLSENKVYTMFEAAVPIFTYTAERLVKSYPKGLRQDSSNMHPTVSWLCGIQSVAMNFQTAGEELDLNAGLFRINGNCGYVLKPGCLLDGVDPRTMSKPKLKLGIGLFSAQYLPKSEPGKEIIDPYVSVQIFGIPRDETKAKTRIIKDNGFNPEWRDNFYFTLSCPELAIIRFCVKDFDSTSSNDFVGEFSIPVTSLRTGYSQIQLNTGYQHTLDPSASLFVRIAMEEEY</sequence>
<evidence type="ECO:0000313" key="15">
    <source>
        <dbReference type="Proteomes" id="UP000008068"/>
    </source>
</evidence>
<dbReference type="GO" id="GO:0005737">
    <property type="term" value="C:cytoplasm"/>
    <property type="evidence" value="ECO:0007669"/>
    <property type="project" value="UniProtKB-SubCell"/>
</dbReference>
<proteinExistence type="predicted"/>
<keyword evidence="7" id="KW-0807">Transducer</keyword>
<dbReference type="PROSITE" id="PS00018">
    <property type="entry name" value="EF_HAND_1"/>
    <property type="match status" value="1"/>
</dbReference>
<protein>
    <recommendedName>
        <fullName evidence="2 9">Phosphoinositide phospholipase C</fullName>
        <ecNumber evidence="2 9">3.1.4.11</ecNumber>
    </recommendedName>
</protein>
<feature type="domain" description="EF-hand" evidence="13">
    <location>
        <begin position="191"/>
        <end position="226"/>
    </location>
</feature>
<dbReference type="InterPro" id="IPR018247">
    <property type="entry name" value="EF_Hand_1_Ca_BS"/>
</dbReference>
<dbReference type="OrthoDB" id="269822at2759"/>
<comment type="catalytic activity">
    <reaction evidence="8">
        <text>a 1,2-diacyl-sn-glycero-3-phospho-(1D-myo-inositol-4,5-bisphosphate) + H2O = 1D-myo-inositol 1,4,5-trisphosphate + a 1,2-diacyl-sn-glycerol + H(+)</text>
        <dbReference type="Rhea" id="RHEA:33179"/>
        <dbReference type="ChEBI" id="CHEBI:15377"/>
        <dbReference type="ChEBI" id="CHEBI:15378"/>
        <dbReference type="ChEBI" id="CHEBI:17815"/>
        <dbReference type="ChEBI" id="CHEBI:58456"/>
        <dbReference type="ChEBI" id="CHEBI:203600"/>
        <dbReference type="EC" id="3.1.4.11"/>
    </reaction>
    <physiologicalReaction direction="left-to-right" evidence="8">
        <dbReference type="Rhea" id="RHEA:33180"/>
    </physiologicalReaction>
</comment>
<dbReference type="PROSITE" id="PS50222">
    <property type="entry name" value="EF_HAND_2"/>
    <property type="match status" value="1"/>
</dbReference>